<keyword evidence="6" id="KW-1185">Reference proteome</keyword>
<dbReference type="Proteomes" id="UP000651156">
    <property type="component" value="Unassembled WGS sequence"/>
</dbReference>
<keyword evidence="2" id="KW-0238">DNA-binding</keyword>
<dbReference type="InterPro" id="IPR020449">
    <property type="entry name" value="Tscrpt_reg_AraC-type_HTH"/>
</dbReference>
<dbReference type="PROSITE" id="PS00041">
    <property type="entry name" value="HTH_ARAC_FAMILY_1"/>
    <property type="match status" value="1"/>
</dbReference>
<evidence type="ECO:0000256" key="3">
    <source>
        <dbReference type="ARBA" id="ARBA00023163"/>
    </source>
</evidence>
<dbReference type="InterPro" id="IPR009057">
    <property type="entry name" value="Homeodomain-like_sf"/>
</dbReference>
<keyword evidence="1" id="KW-0805">Transcription regulation</keyword>
<gene>
    <name evidence="5" type="ORF">IQ230_17760</name>
</gene>
<accession>A0ABR9UV33</accession>
<dbReference type="PROSITE" id="PS01124">
    <property type="entry name" value="HTH_ARAC_FAMILY_2"/>
    <property type="match status" value="1"/>
</dbReference>
<evidence type="ECO:0000256" key="1">
    <source>
        <dbReference type="ARBA" id="ARBA00023015"/>
    </source>
</evidence>
<protein>
    <submittedName>
        <fullName evidence="5">Helix-turn-helix transcriptional regulator</fullName>
    </submittedName>
</protein>
<dbReference type="PRINTS" id="PR00032">
    <property type="entry name" value="HTHARAC"/>
</dbReference>
<evidence type="ECO:0000313" key="6">
    <source>
        <dbReference type="Proteomes" id="UP000651156"/>
    </source>
</evidence>
<dbReference type="SMART" id="SM00342">
    <property type="entry name" value="HTH_ARAC"/>
    <property type="match status" value="1"/>
</dbReference>
<dbReference type="InterPro" id="IPR053142">
    <property type="entry name" value="PchR_regulatory_protein"/>
</dbReference>
<dbReference type="RefSeq" id="WP_193933606.1">
    <property type="nucleotide sequence ID" value="NZ_CAWPMZ010000083.1"/>
</dbReference>
<comment type="caution">
    <text evidence="5">The sequence shown here is derived from an EMBL/GenBank/DDBJ whole genome shotgun (WGS) entry which is preliminary data.</text>
</comment>
<dbReference type="SUPFAM" id="SSF46689">
    <property type="entry name" value="Homeodomain-like"/>
    <property type="match status" value="2"/>
</dbReference>
<dbReference type="PANTHER" id="PTHR47893">
    <property type="entry name" value="REGULATORY PROTEIN PCHR"/>
    <property type="match status" value="1"/>
</dbReference>
<proteinExistence type="predicted"/>
<dbReference type="InterPro" id="IPR018062">
    <property type="entry name" value="HTH_AraC-typ_CS"/>
</dbReference>
<name>A0ABR9UV33_9CHRO</name>
<dbReference type="Pfam" id="PF12833">
    <property type="entry name" value="HTH_18"/>
    <property type="match status" value="1"/>
</dbReference>
<dbReference type="EMBL" id="JADEWN010000048">
    <property type="protein sequence ID" value="MBE9192164.1"/>
    <property type="molecule type" value="Genomic_DNA"/>
</dbReference>
<dbReference type="Gene3D" id="1.10.10.60">
    <property type="entry name" value="Homeodomain-like"/>
    <property type="match status" value="2"/>
</dbReference>
<sequence length="318" mass="36354">MTLILSVLEFLSQQQDISTQTYEIPLYDPTGQSQGYRRSQDLRPGLNLLIDNYTLQEHLIVDTRVPNLPDEAHGLEFSFMICGNNTNEQVHDGQNFVEVGWSAGGFVEWQAGQQILKLDIHIGQPLYESIVAALAERSVSISRAISQQQHYFQVNTTTPTMQLVLHQIFNCPYQELTRGIYLESKVLELVALRLEQAMTKHSKSDCKRLKPDDIERIHHAKDILLCNADNPPSLVDLARQVGLNDYKLKLGFRYCFGTTAFGYLHSYRMEQARSLLEHNQLSVKEIGQKVGYTNSRRFAIAFKQRFGVSPQAYRMGMR</sequence>
<evidence type="ECO:0000256" key="2">
    <source>
        <dbReference type="ARBA" id="ARBA00023125"/>
    </source>
</evidence>
<evidence type="ECO:0000259" key="4">
    <source>
        <dbReference type="PROSITE" id="PS01124"/>
    </source>
</evidence>
<organism evidence="5 6">
    <name type="scientific">Gloeocapsopsis crepidinum LEGE 06123</name>
    <dbReference type="NCBI Taxonomy" id="588587"/>
    <lineage>
        <taxon>Bacteria</taxon>
        <taxon>Bacillati</taxon>
        <taxon>Cyanobacteriota</taxon>
        <taxon>Cyanophyceae</taxon>
        <taxon>Oscillatoriophycideae</taxon>
        <taxon>Chroococcales</taxon>
        <taxon>Chroococcaceae</taxon>
        <taxon>Gloeocapsopsis</taxon>
    </lineage>
</organism>
<dbReference type="InterPro" id="IPR018060">
    <property type="entry name" value="HTH_AraC"/>
</dbReference>
<feature type="domain" description="HTH araC/xylS-type" evidence="4">
    <location>
        <begin position="218"/>
        <end position="316"/>
    </location>
</feature>
<keyword evidence="3" id="KW-0804">Transcription</keyword>
<evidence type="ECO:0000313" key="5">
    <source>
        <dbReference type="EMBL" id="MBE9192164.1"/>
    </source>
</evidence>
<dbReference type="PANTHER" id="PTHR47893:SF1">
    <property type="entry name" value="REGULATORY PROTEIN PCHR"/>
    <property type="match status" value="1"/>
</dbReference>
<reference evidence="5 6" key="1">
    <citation type="submission" date="2020-10" db="EMBL/GenBank/DDBJ databases">
        <authorList>
            <person name="Castelo-Branco R."/>
            <person name="Eusebio N."/>
            <person name="Adriana R."/>
            <person name="Vieira A."/>
            <person name="Brugerolle De Fraissinette N."/>
            <person name="Rezende De Castro R."/>
            <person name="Schneider M.P."/>
            <person name="Vasconcelos V."/>
            <person name="Leao P.N."/>
        </authorList>
    </citation>
    <scope>NUCLEOTIDE SEQUENCE [LARGE SCALE GENOMIC DNA]</scope>
    <source>
        <strain evidence="5 6">LEGE 06123</strain>
    </source>
</reference>